<proteinExistence type="predicted"/>
<name>A0ABV1TBI0_9ACTN</name>
<gene>
    <name evidence="1" type="ORF">ABT211_08915</name>
</gene>
<protein>
    <submittedName>
        <fullName evidence="1">Uncharacterized protein</fullName>
    </submittedName>
</protein>
<dbReference type="RefSeq" id="WP_351956060.1">
    <property type="nucleotide sequence ID" value="NZ_JBEOZM010000003.1"/>
</dbReference>
<evidence type="ECO:0000313" key="1">
    <source>
        <dbReference type="EMBL" id="MER6267405.1"/>
    </source>
</evidence>
<sequence>MARLEVVMVFGDNYVRDILGASFGGTEHSGYGREHAPETLRTYSKMIPFPTGLAAIAQWRAVTDIYGP</sequence>
<organism evidence="1 2">
    <name type="scientific">Streptomyces sp. 900105755</name>
    <dbReference type="NCBI Taxonomy" id="3154389"/>
    <lineage>
        <taxon>Bacteria</taxon>
        <taxon>Bacillati</taxon>
        <taxon>Actinomycetota</taxon>
        <taxon>Actinomycetes</taxon>
        <taxon>Kitasatosporales</taxon>
        <taxon>Streptomycetaceae</taxon>
        <taxon>Streptomyces</taxon>
    </lineage>
</organism>
<comment type="caution">
    <text evidence="1">The sequence shown here is derived from an EMBL/GenBank/DDBJ whole genome shotgun (WGS) entry which is preliminary data.</text>
</comment>
<accession>A0ABV1TBI0</accession>
<keyword evidence="2" id="KW-1185">Reference proteome</keyword>
<dbReference type="Proteomes" id="UP001490365">
    <property type="component" value="Unassembled WGS sequence"/>
</dbReference>
<evidence type="ECO:0000313" key="2">
    <source>
        <dbReference type="Proteomes" id="UP001490365"/>
    </source>
</evidence>
<reference evidence="1 2" key="1">
    <citation type="submission" date="2024-06" db="EMBL/GenBank/DDBJ databases">
        <title>The Natural Products Discovery Center: Release of the First 8490 Sequenced Strains for Exploring Actinobacteria Biosynthetic Diversity.</title>
        <authorList>
            <person name="Kalkreuter E."/>
            <person name="Kautsar S.A."/>
            <person name="Yang D."/>
            <person name="Bader C.D."/>
            <person name="Teijaro C.N."/>
            <person name="Fluegel L."/>
            <person name="Davis C.M."/>
            <person name="Simpson J.R."/>
            <person name="Lauterbach L."/>
            <person name="Steele A.D."/>
            <person name="Gui C."/>
            <person name="Meng S."/>
            <person name="Li G."/>
            <person name="Viehrig K."/>
            <person name="Ye F."/>
            <person name="Su P."/>
            <person name="Kiefer A.F."/>
            <person name="Nichols A."/>
            <person name="Cepeda A.J."/>
            <person name="Yan W."/>
            <person name="Fan B."/>
            <person name="Jiang Y."/>
            <person name="Adhikari A."/>
            <person name="Zheng C.-J."/>
            <person name="Schuster L."/>
            <person name="Cowan T.M."/>
            <person name="Smanski M.J."/>
            <person name="Chevrette M.G."/>
            <person name="De Carvalho L.P.S."/>
            <person name="Shen B."/>
        </authorList>
    </citation>
    <scope>NUCLEOTIDE SEQUENCE [LARGE SCALE GENOMIC DNA]</scope>
    <source>
        <strain evidence="1 2">NPDC001694</strain>
    </source>
</reference>
<dbReference type="EMBL" id="JBEOZM010000003">
    <property type="protein sequence ID" value="MER6267405.1"/>
    <property type="molecule type" value="Genomic_DNA"/>
</dbReference>